<feature type="compositionally biased region" description="Gly residues" evidence="1">
    <location>
        <begin position="661"/>
        <end position="674"/>
    </location>
</feature>
<protein>
    <recommendedName>
        <fullName evidence="4">SH3 domain-containing protein</fullName>
    </recommendedName>
</protein>
<dbReference type="Proteomes" id="UP001302812">
    <property type="component" value="Unassembled WGS sequence"/>
</dbReference>
<feature type="compositionally biased region" description="Low complexity" evidence="1">
    <location>
        <begin position="275"/>
        <end position="289"/>
    </location>
</feature>
<evidence type="ECO:0000313" key="2">
    <source>
        <dbReference type="EMBL" id="KAK4112276.1"/>
    </source>
</evidence>
<feature type="region of interest" description="Disordered" evidence="1">
    <location>
        <begin position="144"/>
        <end position="183"/>
    </location>
</feature>
<feature type="compositionally biased region" description="Basic and acidic residues" evidence="1">
    <location>
        <begin position="237"/>
        <end position="250"/>
    </location>
</feature>
<feature type="region of interest" description="Disordered" evidence="1">
    <location>
        <begin position="648"/>
        <end position="674"/>
    </location>
</feature>
<feature type="region of interest" description="Disordered" evidence="1">
    <location>
        <begin position="272"/>
        <end position="387"/>
    </location>
</feature>
<evidence type="ECO:0000313" key="3">
    <source>
        <dbReference type="Proteomes" id="UP001302812"/>
    </source>
</evidence>
<dbReference type="EMBL" id="MU853343">
    <property type="protein sequence ID" value="KAK4112276.1"/>
    <property type="molecule type" value="Genomic_DNA"/>
</dbReference>
<dbReference type="RefSeq" id="XP_064669846.1">
    <property type="nucleotide sequence ID" value="XM_064808543.1"/>
</dbReference>
<dbReference type="AlphaFoldDB" id="A0AAN6TDL9"/>
<comment type="caution">
    <text evidence="2">The sequence shown here is derived from an EMBL/GenBank/DDBJ whole genome shotgun (WGS) entry which is preliminary data.</text>
</comment>
<evidence type="ECO:0000256" key="1">
    <source>
        <dbReference type="SAM" id="MobiDB-lite"/>
    </source>
</evidence>
<accession>A0AAN6TDL9</accession>
<dbReference type="GeneID" id="89932666"/>
<keyword evidence="3" id="KW-1185">Reference proteome</keyword>
<organism evidence="2 3">
    <name type="scientific">Canariomyces notabilis</name>
    <dbReference type="NCBI Taxonomy" id="2074819"/>
    <lineage>
        <taxon>Eukaryota</taxon>
        <taxon>Fungi</taxon>
        <taxon>Dikarya</taxon>
        <taxon>Ascomycota</taxon>
        <taxon>Pezizomycotina</taxon>
        <taxon>Sordariomycetes</taxon>
        <taxon>Sordariomycetidae</taxon>
        <taxon>Sordariales</taxon>
        <taxon>Chaetomiaceae</taxon>
        <taxon>Canariomyces</taxon>
    </lineage>
</organism>
<sequence length="796" mass="86875">MPRNVQLEHLVLAPFRETAGKARTALDNAESAEEHDGDVARAMQRAARGLLSKAERALKKIEPLCERFTGEYGPAFVDAVKDNGDIAKHRKQLNDLLWDFDDYMEVDSYDEEMYNELAAQLRAAALKIADVLVTMKVERPPASAALPAIEEETGKPETPEPAMVREQNDGHTAAETSVGPTERLETTAEANAQLKELVASKVEQPIETIRPEDIPREPGANPWETTEPAPDLETAEESERRPPIQKRGDLDLVSPLTTDNNAFGLMFSLRDRSDSQAPPQSPSIRSRSSFHSTTEQTVTRHSQGSFGSPIASRPASGQPFAQGSAGSPAASRLSLTPVTSHSSNCRPGSLSSQQPGLEVVHSPKGDDGPIPIMPESTEPDSASEAPQGLNCNIDRYSSFAHFGKFCQGAREALRTGEFGVRKNNKKGTAVAKCNYCYYEVDARLLDADDNRLESNYPSSSISIRARFLAKSHLPSRQPSDRIYGCHFCIFAGKTPRPSDATVFFSQTELCAHMARHPRPLPQIPALKVVVGTDGVPEDNNNNNNRHHDYDVRFTRPHPIPSAVPDEYLTPSANLPSAVAAESFRMTVYGLRTPPDRAEVLQFVVGQKIVGIEFPPQYEGQWAAGWADDERGVFPLEYVRLVPPATHREGDGGMRVSWSSGSGSGSGGGTGGGGDMSAVTRWKFNPSTMEKGKGGGGDGEKWLKFGKGEVITGISFPYEEHWCWSGRNAKGKRGIFPRAFIRPKSLRGPSEEGSTIDEPGGKSSSVWSWRPKKGRGTPTSPVEELTLGRRPSRASYY</sequence>
<name>A0AAN6TDL9_9PEZI</name>
<dbReference type="SUPFAM" id="SSF50044">
    <property type="entry name" value="SH3-domain"/>
    <property type="match status" value="2"/>
</dbReference>
<dbReference type="InterPro" id="IPR036028">
    <property type="entry name" value="SH3-like_dom_sf"/>
</dbReference>
<gene>
    <name evidence="2" type="ORF">N656DRAFT_118193</name>
</gene>
<feature type="region of interest" description="Disordered" evidence="1">
    <location>
        <begin position="743"/>
        <end position="796"/>
    </location>
</feature>
<feature type="region of interest" description="Disordered" evidence="1">
    <location>
        <begin position="197"/>
        <end position="255"/>
    </location>
</feature>
<feature type="compositionally biased region" description="Polar residues" evidence="1">
    <location>
        <begin position="290"/>
        <end position="306"/>
    </location>
</feature>
<proteinExistence type="predicted"/>
<evidence type="ECO:0008006" key="4">
    <source>
        <dbReference type="Google" id="ProtNLM"/>
    </source>
</evidence>
<dbReference type="Gene3D" id="2.30.30.40">
    <property type="entry name" value="SH3 Domains"/>
    <property type="match status" value="1"/>
</dbReference>
<reference evidence="2" key="2">
    <citation type="submission" date="2023-05" db="EMBL/GenBank/DDBJ databases">
        <authorList>
            <consortium name="Lawrence Berkeley National Laboratory"/>
            <person name="Steindorff A."/>
            <person name="Hensen N."/>
            <person name="Bonometti L."/>
            <person name="Westerberg I."/>
            <person name="Brannstrom I.O."/>
            <person name="Guillou S."/>
            <person name="Cros-Aarteil S."/>
            <person name="Calhoun S."/>
            <person name="Haridas S."/>
            <person name="Kuo A."/>
            <person name="Mondo S."/>
            <person name="Pangilinan J."/>
            <person name="Riley R."/>
            <person name="Labutti K."/>
            <person name="Andreopoulos B."/>
            <person name="Lipzen A."/>
            <person name="Chen C."/>
            <person name="Yanf M."/>
            <person name="Daum C."/>
            <person name="Ng V."/>
            <person name="Clum A."/>
            <person name="Ohm R."/>
            <person name="Martin F."/>
            <person name="Silar P."/>
            <person name="Natvig D."/>
            <person name="Lalanne C."/>
            <person name="Gautier V."/>
            <person name="Ament-Velasquez S.L."/>
            <person name="Kruys A."/>
            <person name="Hutchinson M.I."/>
            <person name="Powell A.J."/>
            <person name="Barry K."/>
            <person name="Miller A.N."/>
            <person name="Grigoriev I.V."/>
            <person name="Debuchy R."/>
            <person name="Gladieux P."/>
            <person name="Thoren M.H."/>
            <person name="Johannesson H."/>
        </authorList>
    </citation>
    <scope>NUCLEOTIDE SEQUENCE</scope>
    <source>
        <strain evidence="2">CBS 508.74</strain>
    </source>
</reference>
<feature type="compositionally biased region" description="Polar residues" evidence="1">
    <location>
        <begin position="333"/>
        <end position="355"/>
    </location>
</feature>
<reference evidence="2" key="1">
    <citation type="journal article" date="2023" name="Mol. Phylogenet. Evol.">
        <title>Genome-scale phylogeny and comparative genomics of the fungal order Sordariales.</title>
        <authorList>
            <person name="Hensen N."/>
            <person name="Bonometti L."/>
            <person name="Westerberg I."/>
            <person name="Brannstrom I.O."/>
            <person name="Guillou S."/>
            <person name="Cros-Aarteil S."/>
            <person name="Calhoun S."/>
            <person name="Haridas S."/>
            <person name="Kuo A."/>
            <person name="Mondo S."/>
            <person name="Pangilinan J."/>
            <person name="Riley R."/>
            <person name="LaButti K."/>
            <person name="Andreopoulos B."/>
            <person name="Lipzen A."/>
            <person name="Chen C."/>
            <person name="Yan M."/>
            <person name="Daum C."/>
            <person name="Ng V."/>
            <person name="Clum A."/>
            <person name="Steindorff A."/>
            <person name="Ohm R.A."/>
            <person name="Martin F."/>
            <person name="Silar P."/>
            <person name="Natvig D.O."/>
            <person name="Lalanne C."/>
            <person name="Gautier V."/>
            <person name="Ament-Velasquez S.L."/>
            <person name="Kruys A."/>
            <person name="Hutchinson M.I."/>
            <person name="Powell A.J."/>
            <person name="Barry K."/>
            <person name="Miller A.N."/>
            <person name="Grigoriev I.V."/>
            <person name="Debuchy R."/>
            <person name="Gladieux P."/>
            <person name="Hiltunen Thoren M."/>
            <person name="Johannesson H."/>
        </authorList>
    </citation>
    <scope>NUCLEOTIDE SEQUENCE</scope>
    <source>
        <strain evidence="2">CBS 508.74</strain>
    </source>
</reference>